<evidence type="ECO:0000256" key="2">
    <source>
        <dbReference type="ARBA" id="ARBA00022553"/>
    </source>
</evidence>
<dbReference type="Gene3D" id="3.80.10.10">
    <property type="entry name" value="Ribonuclease Inhibitor"/>
    <property type="match status" value="1"/>
</dbReference>
<evidence type="ECO:0000256" key="4">
    <source>
        <dbReference type="ARBA" id="ARBA00022737"/>
    </source>
</evidence>
<evidence type="ECO:0000313" key="7">
    <source>
        <dbReference type="Proteomes" id="UP000424527"/>
    </source>
</evidence>
<evidence type="ECO:0000313" key="6">
    <source>
        <dbReference type="EMBL" id="KAE8293865.1"/>
    </source>
</evidence>
<keyword evidence="2" id="KW-0597">Phosphoprotein</keyword>
<name>A0A6G0IQR1_LARCR</name>
<accession>A0A6G0IQR1</accession>
<keyword evidence="5" id="KW-0833">Ubl conjugation pathway</keyword>
<evidence type="ECO:0000256" key="5">
    <source>
        <dbReference type="ARBA" id="ARBA00022786"/>
    </source>
</evidence>
<protein>
    <recommendedName>
        <fullName evidence="1">Leucine-rich repeat-containing protein 41</fullName>
    </recommendedName>
</protein>
<keyword evidence="7" id="KW-1185">Reference proteome</keyword>
<keyword evidence="3" id="KW-0433">Leucine-rich repeat</keyword>
<keyword evidence="4" id="KW-0677">Repeat</keyword>
<comment type="caution">
    <text evidence="6">The sequence shown here is derived from an EMBL/GenBank/DDBJ whole genome shotgun (WGS) entry which is preliminary data.</text>
</comment>
<evidence type="ECO:0000256" key="1">
    <source>
        <dbReference type="ARBA" id="ARBA00014201"/>
    </source>
</evidence>
<dbReference type="InterPro" id="IPR026137">
    <property type="entry name" value="Leu_rpt_41"/>
</dbReference>
<sequence length="556" mass="63062">MRCTMRKADPQQMCLKELCFQAVRRHFAALGIQPLLDLPTPLIKELLPYLTICQLDELQPPLNRRGISTYSGWIGVLDDMFGPKHVVNFHTEEEAKHEVMRKLFTLVFYGFSNHFVKPKRLQPVMTGPVVVQVSRLGLQEIRMMKSLRANAQSWIPCVLRRRRNLEKQTLLWTQQLLCQTFTPCDGPSRACPWGQIHCLEIRECGADSLRVLNRALPTFFCLRSLTLHSFSTLVDLDVLDLARALGKLSESSRSSLTDLSISVLPYTELLEILLDASPKVTSLHVEIQTVMWGPRFLLHHSTTNESELPLQKLTVKVGDLQTDLHFITSVLRRSPHLTSFHVSGMRLPIGSSQSQLLNTLSESNHSLRSLNLEDMKLSDCHPAILNLLRDCRLEELRVNDCRLLERCSNKEESLQQLVCALKTLPSLHTLSLAQNRLAKNVSVLAELFSGGSPSSVRRLDISSNFIQPADLLEFAERLRTHRPPHQLTLDLRKNPGDRDPDTWNAAMQRLSPFCVLLVEGWISTDTMADHISNIAQLPLCLPVQHGNIVFPRTQCE</sequence>
<proteinExistence type="predicted"/>
<dbReference type="PANTHER" id="PTHR15354:SF1">
    <property type="entry name" value="LEUCINE-RICH REPEAT-CONTAINING PROTEIN 41"/>
    <property type="match status" value="1"/>
</dbReference>
<dbReference type="SUPFAM" id="SSF52047">
    <property type="entry name" value="RNI-like"/>
    <property type="match status" value="1"/>
</dbReference>
<reference evidence="6 7" key="1">
    <citation type="submission" date="2019-07" db="EMBL/GenBank/DDBJ databases">
        <title>Chromosome genome assembly for large yellow croaker.</title>
        <authorList>
            <person name="Xiao S."/>
        </authorList>
    </citation>
    <scope>NUCLEOTIDE SEQUENCE [LARGE SCALE GENOMIC DNA]</scope>
    <source>
        <strain evidence="6">JMULYC20181020</strain>
        <tissue evidence="6">Muscle</tissue>
    </source>
</reference>
<dbReference type="PANTHER" id="PTHR15354">
    <property type="entry name" value="MUF1"/>
    <property type="match status" value="1"/>
</dbReference>
<dbReference type="InterPro" id="IPR032675">
    <property type="entry name" value="LRR_dom_sf"/>
</dbReference>
<dbReference type="AlphaFoldDB" id="A0A6G0IQR1"/>
<gene>
    <name evidence="6" type="ORF">D5F01_LYC06806</name>
</gene>
<organism evidence="6 7">
    <name type="scientific">Larimichthys crocea</name>
    <name type="common">Large yellow croaker</name>
    <name type="synonym">Pseudosciaena crocea</name>
    <dbReference type="NCBI Taxonomy" id="215358"/>
    <lineage>
        <taxon>Eukaryota</taxon>
        <taxon>Metazoa</taxon>
        <taxon>Chordata</taxon>
        <taxon>Craniata</taxon>
        <taxon>Vertebrata</taxon>
        <taxon>Euteleostomi</taxon>
        <taxon>Actinopterygii</taxon>
        <taxon>Neopterygii</taxon>
        <taxon>Teleostei</taxon>
        <taxon>Neoteleostei</taxon>
        <taxon>Acanthomorphata</taxon>
        <taxon>Eupercaria</taxon>
        <taxon>Sciaenidae</taxon>
        <taxon>Larimichthys</taxon>
    </lineage>
</organism>
<evidence type="ECO:0000256" key="3">
    <source>
        <dbReference type="ARBA" id="ARBA00022614"/>
    </source>
</evidence>
<dbReference type="Proteomes" id="UP000424527">
    <property type="component" value="Unassembled WGS sequence"/>
</dbReference>
<dbReference type="EMBL" id="REGW02000007">
    <property type="protein sequence ID" value="KAE8293865.1"/>
    <property type="molecule type" value="Genomic_DNA"/>
</dbReference>